<organism evidence="1">
    <name type="scientific">marine sediment metagenome</name>
    <dbReference type="NCBI Taxonomy" id="412755"/>
    <lineage>
        <taxon>unclassified sequences</taxon>
        <taxon>metagenomes</taxon>
        <taxon>ecological metagenomes</taxon>
    </lineage>
</organism>
<accession>A0A0F9PSN9</accession>
<sequence length="73" mass="8680">MREIDNVKFFNAVDVCETTFHNKIKLEENTGYGVLWNKQQNIEYFSNLAKSLGFEILESNEEKITFFLRLRKS</sequence>
<dbReference type="AlphaFoldDB" id="A0A0F9PSN9"/>
<comment type="caution">
    <text evidence="1">The sequence shown here is derived from an EMBL/GenBank/DDBJ whole genome shotgun (WGS) entry which is preliminary data.</text>
</comment>
<evidence type="ECO:0000313" key="1">
    <source>
        <dbReference type="EMBL" id="KKN33204.1"/>
    </source>
</evidence>
<proteinExistence type="predicted"/>
<dbReference type="EMBL" id="LAZR01002195">
    <property type="protein sequence ID" value="KKN33204.1"/>
    <property type="molecule type" value="Genomic_DNA"/>
</dbReference>
<gene>
    <name evidence="1" type="ORF">LCGC14_0805990</name>
</gene>
<name>A0A0F9PSN9_9ZZZZ</name>
<protein>
    <submittedName>
        <fullName evidence="1">Uncharacterized protein</fullName>
    </submittedName>
</protein>
<reference evidence="1" key="1">
    <citation type="journal article" date="2015" name="Nature">
        <title>Complex archaea that bridge the gap between prokaryotes and eukaryotes.</title>
        <authorList>
            <person name="Spang A."/>
            <person name="Saw J.H."/>
            <person name="Jorgensen S.L."/>
            <person name="Zaremba-Niedzwiedzka K."/>
            <person name="Martijn J."/>
            <person name="Lind A.E."/>
            <person name="van Eijk R."/>
            <person name="Schleper C."/>
            <person name="Guy L."/>
            <person name="Ettema T.J."/>
        </authorList>
    </citation>
    <scope>NUCLEOTIDE SEQUENCE</scope>
</reference>